<name>A0A0A9BXH1_ARUDO</name>
<reference evidence="1" key="2">
    <citation type="journal article" date="2015" name="Data Brief">
        <title>Shoot transcriptome of the giant reed, Arundo donax.</title>
        <authorList>
            <person name="Barrero R.A."/>
            <person name="Guerrero F.D."/>
            <person name="Moolhuijzen P."/>
            <person name="Goolsby J.A."/>
            <person name="Tidwell J."/>
            <person name="Bellgard S.E."/>
            <person name="Bellgard M.I."/>
        </authorList>
    </citation>
    <scope>NUCLEOTIDE SEQUENCE</scope>
    <source>
        <tissue evidence="1">Shoot tissue taken approximately 20 cm above the soil surface</tissue>
    </source>
</reference>
<dbReference type="EMBL" id="GBRH01229171">
    <property type="protein sequence ID" value="JAD68724.1"/>
    <property type="molecule type" value="Transcribed_RNA"/>
</dbReference>
<reference evidence="1" key="1">
    <citation type="submission" date="2014-09" db="EMBL/GenBank/DDBJ databases">
        <authorList>
            <person name="Magalhaes I.L.F."/>
            <person name="Oliveira U."/>
            <person name="Santos F.R."/>
            <person name="Vidigal T.H.D.A."/>
            <person name="Brescovit A.D."/>
            <person name="Santos A.J."/>
        </authorList>
    </citation>
    <scope>NUCLEOTIDE SEQUENCE</scope>
    <source>
        <tissue evidence="1">Shoot tissue taken approximately 20 cm above the soil surface</tissue>
    </source>
</reference>
<evidence type="ECO:0000313" key="1">
    <source>
        <dbReference type="EMBL" id="JAD68724.1"/>
    </source>
</evidence>
<proteinExistence type="predicted"/>
<accession>A0A0A9BXH1</accession>
<sequence length="36" mass="4136">MHNLAFENFLDVKQQRGCNGAQLKTYRLAKSLVRNA</sequence>
<dbReference type="AlphaFoldDB" id="A0A0A9BXH1"/>
<protein>
    <submittedName>
        <fullName evidence="1">Uncharacterized protein</fullName>
    </submittedName>
</protein>
<organism evidence="1">
    <name type="scientific">Arundo donax</name>
    <name type="common">Giant reed</name>
    <name type="synonym">Donax arundinaceus</name>
    <dbReference type="NCBI Taxonomy" id="35708"/>
    <lineage>
        <taxon>Eukaryota</taxon>
        <taxon>Viridiplantae</taxon>
        <taxon>Streptophyta</taxon>
        <taxon>Embryophyta</taxon>
        <taxon>Tracheophyta</taxon>
        <taxon>Spermatophyta</taxon>
        <taxon>Magnoliopsida</taxon>
        <taxon>Liliopsida</taxon>
        <taxon>Poales</taxon>
        <taxon>Poaceae</taxon>
        <taxon>PACMAD clade</taxon>
        <taxon>Arundinoideae</taxon>
        <taxon>Arundineae</taxon>
        <taxon>Arundo</taxon>
    </lineage>
</organism>